<evidence type="ECO:0000313" key="8">
    <source>
        <dbReference type="EMBL" id="CAD9813819.1"/>
    </source>
</evidence>
<dbReference type="PROSITE" id="PS50222">
    <property type="entry name" value="EF_HAND_2"/>
    <property type="match status" value="1"/>
</dbReference>
<dbReference type="GO" id="GO:0005509">
    <property type="term" value="F:calcium ion binding"/>
    <property type="evidence" value="ECO:0007669"/>
    <property type="project" value="InterPro"/>
</dbReference>
<evidence type="ECO:0000259" key="7">
    <source>
        <dbReference type="PROSITE" id="PS50222"/>
    </source>
</evidence>
<dbReference type="EMBL" id="HBHQ01008455">
    <property type="protein sequence ID" value="CAD9813819.1"/>
    <property type="molecule type" value="Transcribed_RNA"/>
</dbReference>
<gene>
    <name evidence="8" type="ORF">ASEP1449_LOCUS5644</name>
</gene>
<dbReference type="Pfam" id="PF08507">
    <property type="entry name" value="COPI_assoc"/>
    <property type="match status" value="1"/>
</dbReference>
<dbReference type="InterPro" id="IPR013714">
    <property type="entry name" value="Golgi_TVP15"/>
</dbReference>
<keyword evidence="5 6" id="KW-0472">Membrane</keyword>
<name>A0A7S2UAN7_9STRA</name>
<dbReference type="Pfam" id="PF13499">
    <property type="entry name" value="EF-hand_7"/>
    <property type="match status" value="1"/>
</dbReference>
<protein>
    <recommendedName>
        <fullName evidence="7">EF-hand domain-containing protein</fullName>
    </recommendedName>
</protein>
<sequence length="257" mass="28323">MATEASSLITKLGEDGPTKEVVEKAKAGFEKVKEATKETVDAITKAVNSAKGDAPLSFRLMVVLGGTAMIVTNFFSIFGRFLTLNLTGAIISLYCVIFGLIIVLLESGTSMPESVVSSIHEYAKFLEFTWGRGLLYILSGTLQLSNWGPIDLIVGWLMTILGVFAIIVGVSTAKKLKELTAAIETEEDLKKRWSEADADGDGSLDAKELYDFAEKAGLKLSKYEIATAFSTIDKNFDDLLQFEEFYEWWNKDDRQIV</sequence>
<dbReference type="InterPro" id="IPR018247">
    <property type="entry name" value="EF_Hand_1_Ca_BS"/>
</dbReference>
<evidence type="ECO:0000256" key="6">
    <source>
        <dbReference type="SAM" id="Phobius"/>
    </source>
</evidence>
<reference evidence="8" key="1">
    <citation type="submission" date="2021-01" db="EMBL/GenBank/DDBJ databases">
        <authorList>
            <person name="Corre E."/>
            <person name="Pelletier E."/>
            <person name="Niang G."/>
            <person name="Scheremetjew M."/>
            <person name="Finn R."/>
            <person name="Kale V."/>
            <person name="Holt S."/>
            <person name="Cochrane G."/>
            <person name="Meng A."/>
            <person name="Brown T."/>
            <person name="Cohen L."/>
        </authorList>
    </citation>
    <scope>NUCLEOTIDE SEQUENCE</scope>
    <source>
        <strain evidence="8">CCMP2084</strain>
    </source>
</reference>
<dbReference type="Gene3D" id="1.10.238.10">
    <property type="entry name" value="EF-hand"/>
    <property type="match status" value="1"/>
</dbReference>
<comment type="subcellular location">
    <subcellularLocation>
        <location evidence="1">Membrane</location>
        <topology evidence="1">Multi-pass membrane protein</topology>
    </subcellularLocation>
</comment>
<evidence type="ECO:0000256" key="5">
    <source>
        <dbReference type="ARBA" id="ARBA00023136"/>
    </source>
</evidence>
<dbReference type="GO" id="GO:0016020">
    <property type="term" value="C:membrane"/>
    <property type="evidence" value="ECO:0007669"/>
    <property type="project" value="UniProtKB-SubCell"/>
</dbReference>
<organism evidence="8">
    <name type="scientific">Attheya septentrionalis</name>
    <dbReference type="NCBI Taxonomy" id="420275"/>
    <lineage>
        <taxon>Eukaryota</taxon>
        <taxon>Sar</taxon>
        <taxon>Stramenopiles</taxon>
        <taxon>Ochrophyta</taxon>
        <taxon>Bacillariophyta</taxon>
        <taxon>Coscinodiscophyceae</taxon>
        <taxon>Chaetocerotophycidae</taxon>
        <taxon>Chaetocerotales</taxon>
        <taxon>Attheyaceae</taxon>
        <taxon>Attheya</taxon>
    </lineage>
</organism>
<dbReference type="PROSITE" id="PS00018">
    <property type="entry name" value="EF_HAND_1"/>
    <property type="match status" value="1"/>
</dbReference>
<proteinExistence type="predicted"/>
<dbReference type="CDD" id="cd00051">
    <property type="entry name" value="EFh"/>
    <property type="match status" value="1"/>
</dbReference>
<keyword evidence="2 6" id="KW-0812">Transmembrane</keyword>
<dbReference type="PANTHER" id="PTHR28128">
    <property type="entry name" value="GOLGI APPARATUS MEMBRANE PROTEIN TVP15"/>
    <property type="match status" value="1"/>
</dbReference>
<dbReference type="AlphaFoldDB" id="A0A7S2UAN7"/>
<dbReference type="PANTHER" id="PTHR28128:SF1">
    <property type="entry name" value="GOLGI APPARATUS MEMBRANE PROTEIN TVP15"/>
    <property type="match status" value="1"/>
</dbReference>
<evidence type="ECO:0000256" key="3">
    <source>
        <dbReference type="ARBA" id="ARBA00022837"/>
    </source>
</evidence>
<feature type="domain" description="EF-hand" evidence="7">
    <location>
        <begin position="184"/>
        <end position="219"/>
    </location>
</feature>
<dbReference type="InterPro" id="IPR011992">
    <property type="entry name" value="EF-hand-dom_pair"/>
</dbReference>
<keyword evidence="3" id="KW-0106">Calcium</keyword>
<dbReference type="SMART" id="SM00054">
    <property type="entry name" value="EFh"/>
    <property type="match status" value="2"/>
</dbReference>
<dbReference type="SUPFAM" id="SSF47473">
    <property type="entry name" value="EF-hand"/>
    <property type="match status" value="1"/>
</dbReference>
<dbReference type="InterPro" id="IPR002048">
    <property type="entry name" value="EF_hand_dom"/>
</dbReference>
<keyword evidence="4 6" id="KW-1133">Transmembrane helix</keyword>
<evidence type="ECO:0000256" key="4">
    <source>
        <dbReference type="ARBA" id="ARBA00022989"/>
    </source>
</evidence>
<evidence type="ECO:0000256" key="1">
    <source>
        <dbReference type="ARBA" id="ARBA00004141"/>
    </source>
</evidence>
<accession>A0A7S2UAN7</accession>
<feature type="transmembrane region" description="Helical" evidence="6">
    <location>
        <begin position="82"/>
        <end position="105"/>
    </location>
</feature>
<evidence type="ECO:0000256" key="2">
    <source>
        <dbReference type="ARBA" id="ARBA00022692"/>
    </source>
</evidence>
<feature type="transmembrane region" description="Helical" evidence="6">
    <location>
        <begin position="56"/>
        <end position="75"/>
    </location>
</feature>
<feature type="transmembrane region" description="Helical" evidence="6">
    <location>
        <begin position="153"/>
        <end position="173"/>
    </location>
</feature>